<protein>
    <submittedName>
        <fullName evidence="1">Uncharacterized protein</fullName>
    </submittedName>
</protein>
<reference evidence="1" key="1">
    <citation type="submission" date="2019-11" db="EMBL/GenBank/DDBJ databases">
        <title>Nori genome reveals adaptations in red seaweeds to the harsh intertidal environment.</title>
        <authorList>
            <person name="Wang D."/>
            <person name="Mao Y."/>
        </authorList>
    </citation>
    <scope>NUCLEOTIDE SEQUENCE</scope>
    <source>
        <tissue evidence="1">Gametophyte</tissue>
    </source>
</reference>
<dbReference type="Proteomes" id="UP000798662">
    <property type="component" value="Chromosome 3"/>
</dbReference>
<organism evidence="1 2">
    <name type="scientific">Pyropia yezoensis</name>
    <name type="common">Susabi-nori</name>
    <name type="synonym">Porphyra yezoensis</name>
    <dbReference type="NCBI Taxonomy" id="2788"/>
    <lineage>
        <taxon>Eukaryota</taxon>
        <taxon>Rhodophyta</taxon>
        <taxon>Bangiophyceae</taxon>
        <taxon>Bangiales</taxon>
        <taxon>Bangiaceae</taxon>
        <taxon>Pyropia</taxon>
    </lineage>
</organism>
<accession>A0ACC3CJC2</accession>
<gene>
    <name evidence="1" type="ORF">I4F81_012433</name>
</gene>
<proteinExistence type="predicted"/>
<evidence type="ECO:0000313" key="2">
    <source>
        <dbReference type="Proteomes" id="UP000798662"/>
    </source>
</evidence>
<dbReference type="EMBL" id="CM020620">
    <property type="protein sequence ID" value="KAK1869968.1"/>
    <property type="molecule type" value="Genomic_DNA"/>
</dbReference>
<sequence length="203" mass="19716">MATAATAAAAVTPGEEGRPGGGTDVDTDAAAAAADAVLDGDGPDGPAGAANGAEAEGDAADIGVNGAANDAGEEEEEEEEEEGNNADREADGDDGGPALPPAVAHLRFRNYKPRDPLLKQLIAPPHTDIPAMLAALAASQDAALAAADVAFRRLAAPDGLPLAPAKGGAELAAAVAPRLAALDAATETALATLAASGEWTEGG</sequence>
<keyword evidence="2" id="KW-1185">Reference proteome</keyword>
<comment type="caution">
    <text evidence="1">The sequence shown here is derived from an EMBL/GenBank/DDBJ whole genome shotgun (WGS) entry which is preliminary data.</text>
</comment>
<evidence type="ECO:0000313" key="1">
    <source>
        <dbReference type="EMBL" id="KAK1869968.1"/>
    </source>
</evidence>
<name>A0ACC3CJC2_PYRYE</name>